<comment type="caution">
    <text evidence="3">The sequence shown here is derived from an EMBL/GenBank/DDBJ whole genome shotgun (WGS) entry which is preliminary data.</text>
</comment>
<keyword evidence="4" id="KW-1185">Reference proteome</keyword>
<accession>A0A098LH91</accession>
<organism evidence="3 4">
    <name type="scientific">Sporocytophaga myxococcoides</name>
    <dbReference type="NCBI Taxonomy" id="153721"/>
    <lineage>
        <taxon>Bacteria</taxon>
        <taxon>Pseudomonadati</taxon>
        <taxon>Bacteroidota</taxon>
        <taxon>Cytophagia</taxon>
        <taxon>Cytophagales</taxon>
        <taxon>Cytophagaceae</taxon>
        <taxon>Sporocytophaga</taxon>
    </lineage>
</organism>
<feature type="signal peptide" evidence="1">
    <location>
        <begin position="1"/>
        <end position="21"/>
    </location>
</feature>
<dbReference type="OrthoDB" id="1108781at2"/>
<evidence type="ECO:0000259" key="2">
    <source>
        <dbReference type="Pfam" id="PF17517"/>
    </source>
</evidence>
<evidence type="ECO:0000313" key="3">
    <source>
        <dbReference type="EMBL" id="GAL86305.1"/>
    </source>
</evidence>
<keyword evidence="1" id="KW-0732">Signal</keyword>
<feature type="chain" id="PRO_5001937470" description="IgGFc-binding protein N-terminal domain-containing protein" evidence="1">
    <location>
        <begin position="22"/>
        <end position="741"/>
    </location>
</feature>
<name>A0A098LH91_9BACT</name>
<reference evidence="3 4" key="1">
    <citation type="submission" date="2014-09" db="EMBL/GenBank/DDBJ databases">
        <title>Sporocytophaga myxococcoides PG-01 genome sequencing.</title>
        <authorList>
            <person name="Liu L."/>
            <person name="Gao P.J."/>
            <person name="Chen G.J."/>
            <person name="Wang L.S."/>
        </authorList>
    </citation>
    <scope>NUCLEOTIDE SEQUENCE [LARGE SCALE GENOMIC DNA]</scope>
    <source>
        <strain evidence="3 4">PG-01</strain>
    </source>
</reference>
<dbReference type="PANTHER" id="PTHR46534">
    <property type="entry name" value="IGGFC_BINDING DOMAIN-CONTAINING PROTEIN"/>
    <property type="match status" value="1"/>
</dbReference>
<evidence type="ECO:0000313" key="4">
    <source>
        <dbReference type="Proteomes" id="UP000030185"/>
    </source>
</evidence>
<dbReference type="InterPro" id="IPR035234">
    <property type="entry name" value="IgGFc-bd_N"/>
</dbReference>
<dbReference type="EMBL" id="BBLT01000007">
    <property type="protein sequence ID" value="GAL86305.1"/>
    <property type="molecule type" value="Genomic_DNA"/>
</dbReference>
<evidence type="ECO:0000256" key="1">
    <source>
        <dbReference type="SAM" id="SignalP"/>
    </source>
</evidence>
<dbReference type="PANTHER" id="PTHR46534:SF1">
    <property type="entry name" value="IGGFC-BINDING PROTEIN N-TERMINAL DOMAIN-CONTAINING PROTEIN"/>
    <property type="match status" value="1"/>
</dbReference>
<protein>
    <recommendedName>
        <fullName evidence="2">IgGFc-binding protein N-terminal domain-containing protein</fullName>
    </recommendedName>
</protein>
<dbReference type="Pfam" id="PF13585">
    <property type="entry name" value="CHU_C"/>
    <property type="match status" value="1"/>
</dbReference>
<dbReference type="STRING" id="153721.MYP_3534"/>
<feature type="domain" description="IgGFc-binding protein N-terminal" evidence="2">
    <location>
        <begin position="139"/>
        <end position="391"/>
    </location>
</feature>
<gene>
    <name evidence="3" type="ORF">MYP_3534</name>
</gene>
<dbReference type="Pfam" id="PF17517">
    <property type="entry name" value="IgGFc_binding"/>
    <property type="match status" value="1"/>
</dbReference>
<proteinExistence type="predicted"/>
<dbReference type="eggNOG" id="COG3291">
    <property type="taxonomic scope" value="Bacteria"/>
</dbReference>
<dbReference type="RefSeq" id="WP_045465971.1">
    <property type="nucleotide sequence ID" value="NZ_BBLT01000007.1"/>
</dbReference>
<dbReference type="AlphaFoldDB" id="A0A098LH91"/>
<dbReference type="Proteomes" id="UP000030185">
    <property type="component" value="Unassembled WGS sequence"/>
</dbReference>
<sequence>MKKIIFILFLYLFHLSSGLKAQTDKEFWFAAPKVSSKHGNSPVYLRFSSFENSANIEVSVPANKAFKPIKFSLSAFSSRSIDLSSYLGMLECTPDQIVLNKGLHITSTEIISAYYEIMGSNNGNVVNSDIFTLKGNFGLGTHFITPFQTYWDNEASVDGWSSIDIVATEDNTRITVTLTNDASGHKADSPFTITLNRGQCYSIKAASRLGAMHMSGSEIISDKPIAVTLKDDSIEEGISYDLAGDQIVSVDKTGKEYVIVKGSGEYSSDRAYITATDDNTNIYISDSLFATLNKRETLEFKMTDSASFIKSDKPVYVFHISGFGQELAGALLPSLQCSGSKRIVFTRTNDERFVLNLVTRKGNENSFILNGKDWIKGSDFKPVKGTDSTWLYYSGDVDITIVPPDLPAYIENLKGDFHLATLNGTETGTGFRYGYFSDYGFLELGGNKEICPGTSVSLDGGYGNSQFNWTFNNNPFSDQQRIVIADSGTYKVEVTKGLDCKMKDSVIINFFPEITSLILPEDTSYCLNTNISVSTLNSFNSYSWQDKSTINTFKVPSPGIYWVEVSNEFGCKKTDSIAISGLAIPEVKILQPIDELNFCKDTIITLSANKNFATYLWNTGDTISTTITPHNGEDKYWLQVTGHNGCRNTDTLIVDCSPFIQDPPNLITPNGDDTNEYFKIGDLKKGKWDLEIYNRWGSRVYYKDGYFNEFNGENLEDGIYYYFLRHVENKRMIKGWLEIIR</sequence>